<sequence>MQTRVLKYFLTVAELNNITQAAERLHITQPTLSRQIMELEKELGVKLFDREKRQMHLNKAGVLFQQRAMTMITVLDQTKNELLAVNDQLSGTINIGMVESAVSDFMMRAVQKFQEKYPDVRFNIFDGDGDTLRERLDQGLCDLVALIQPIEAAKYNYFPLPVQEKWGLIMRKDDPLAKRKAIMAHDLYQLPLVVGRRNIVRDDITDTLKIDLNKLDWRVIINLPENAKQLVLSGKYYHFGIYGVYQKYHDERLAFVPFSPTKTTGHLLAWRKNVQLTPAVEKFIQFVADQTTHKKI</sequence>
<dbReference type="EMBL" id="JACJKU010000057">
    <property type="protein sequence ID" value="MBM6941027.1"/>
    <property type="molecule type" value="Genomic_DNA"/>
</dbReference>
<organism evidence="6 7">
    <name type="scientific">Limosilactobacillus coleohominis</name>
    <dbReference type="NCBI Taxonomy" id="181675"/>
    <lineage>
        <taxon>Bacteria</taxon>
        <taxon>Bacillati</taxon>
        <taxon>Bacillota</taxon>
        <taxon>Bacilli</taxon>
        <taxon>Lactobacillales</taxon>
        <taxon>Lactobacillaceae</taxon>
        <taxon>Limosilactobacillus</taxon>
    </lineage>
</organism>
<dbReference type="RefSeq" id="WP_204785298.1">
    <property type="nucleotide sequence ID" value="NZ_CALVGD010000090.1"/>
</dbReference>
<dbReference type="InterPro" id="IPR000847">
    <property type="entry name" value="LysR_HTH_N"/>
</dbReference>
<proteinExistence type="inferred from homology"/>
<dbReference type="InterPro" id="IPR036390">
    <property type="entry name" value="WH_DNA-bd_sf"/>
</dbReference>
<keyword evidence="4" id="KW-0804">Transcription</keyword>
<evidence type="ECO:0000256" key="4">
    <source>
        <dbReference type="ARBA" id="ARBA00023163"/>
    </source>
</evidence>
<dbReference type="Pfam" id="PF00126">
    <property type="entry name" value="HTH_1"/>
    <property type="match status" value="1"/>
</dbReference>
<gene>
    <name evidence="6" type="ORF">H5975_06030</name>
</gene>
<dbReference type="InterPro" id="IPR036388">
    <property type="entry name" value="WH-like_DNA-bd_sf"/>
</dbReference>
<comment type="caution">
    <text evidence="6">The sequence shown here is derived from an EMBL/GenBank/DDBJ whole genome shotgun (WGS) entry which is preliminary data.</text>
</comment>
<evidence type="ECO:0000313" key="7">
    <source>
        <dbReference type="Proteomes" id="UP000785625"/>
    </source>
</evidence>
<dbReference type="PANTHER" id="PTHR30419">
    <property type="entry name" value="HTH-TYPE TRANSCRIPTIONAL REGULATOR YBHD"/>
    <property type="match status" value="1"/>
</dbReference>
<dbReference type="SUPFAM" id="SSF46785">
    <property type="entry name" value="Winged helix' DNA-binding domain"/>
    <property type="match status" value="1"/>
</dbReference>
<keyword evidence="2" id="KW-0805">Transcription regulation</keyword>
<dbReference type="CDD" id="cd05466">
    <property type="entry name" value="PBP2_LTTR_substrate"/>
    <property type="match status" value="1"/>
</dbReference>
<comment type="similarity">
    <text evidence="1">Belongs to the LysR transcriptional regulatory family.</text>
</comment>
<keyword evidence="3" id="KW-0238">DNA-binding</keyword>
<feature type="domain" description="HTH lysR-type" evidence="5">
    <location>
        <begin position="1"/>
        <end position="58"/>
    </location>
</feature>
<dbReference type="PANTHER" id="PTHR30419:SF8">
    <property type="entry name" value="NITROGEN ASSIMILATION TRANSCRIPTIONAL ACTIVATOR-RELATED"/>
    <property type="match status" value="1"/>
</dbReference>
<dbReference type="Proteomes" id="UP000785625">
    <property type="component" value="Unassembled WGS sequence"/>
</dbReference>
<evidence type="ECO:0000256" key="3">
    <source>
        <dbReference type="ARBA" id="ARBA00023125"/>
    </source>
</evidence>
<reference evidence="6 7" key="1">
    <citation type="journal article" date="2021" name="Sci. Rep.">
        <title>The distribution of antibiotic resistance genes in chicken gut microbiota commensals.</title>
        <authorList>
            <person name="Juricova H."/>
            <person name="Matiasovicova J."/>
            <person name="Kubasova T."/>
            <person name="Cejkova D."/>
            <person name="Rychlik I."/>
        </authorList>
    </citation>
    <scope>NUCLEOTIDE SEQUENCE [LARGE SCALE GENOMIC DNA]</scope>
    <source>
        <strain evidence="6 7">An574</strain>
    </source>
</reference>
<evidence type="ECO:0000313" key="6">
    <source>
        <dbReference type="EMBL" id="MBM6941027.1"/>
    </source>
</evidence>
<keyword evidence="7" id="KW-1185">Reference proteome</keyword>
<dbReference type="Pfam" id="PF03466">
    <property type="entry name" value="LysR_substrate"/>
    <property type="match status" value="1"/>
</dbReference>
<dbReference type="Gene3D" id="1.10.10.10">
    <property type="entry name" value="Winged helix-like DNA-binding domain superfamily/Winged helix DNA-binding domain"/>
    <property type="match status" value="1"/>
</dbReference>
<evidence type="ECO:0000259" key="5">
    <source>
        <dbReference type="PROSITE" id="PS50931"/>
    </source>
</evidence>
<dbReference type="InterPro" id="IPR050950">
    <property type="entry name" value="HTH-type_LysR_regulators"/>
</dbReference>
<dbReference type="SUPFAM" id="SSF53850">
    <property type="entry name" value="Periplasmic binding protein-like II"/>
    <property type="match status" value="1"/>
</dbReference>
<evidence type="ECO:0000256" key="1">
    <source>
        <dbReference type="ARBA" id="ARBA00009437"/>
    </source>
</evidence>
<dbReference type="PRINTS" id="PR00039">
    <property type="entry name" value="HTHLYSR"/>
</dbReference>
<dbReference type="InterPro" id="IPR005119">
    <property type="entry name" value="LysR_subst-bd"/>
</dbReference>
<dbReference type="Gene3D" id="3.40.190.290">
    <property type="match status" value="1"/>
</dbReference>
<name>A0ABS2GXK6_9LACO</name>
<accession>A0ABS2GXK6</accession>
<protein>
    <submittedName>
        <fullName evidence="6">LysR family transcriptional regulator</fullName>
    </submittedName>
</protein>
<dbReference type="PROSITE" id="PS50931">
    <property type="entry name" value="HTH_LYSR"/>
    <property type="match status" value="1"/>
</dbReference>
<evidence type="ECO:0000256" key="2">
    <source>
        <dbReference type="ARBA" id="ARBA00023015"/>
    </source>
</evidence>